<keyword evidence="3" id="KW-1185">Reference proteome</keyword>
<name>A0A7J8HBW1_MOLMO</name>
<dbReference type="InParanoid" id="A0A7J8HBW1"/>
<feature type="region of interest" description="Disordered" evidence="1">
    <location>
        <begin position="50"/>
        <end position="136"/>
    </location>
</feature>
<dbReference type="EMBL" id="JACASF010000007">
    <property type="protein sequence ID" value="KAF6469834.1"/>
    <property type="molecule type" value="Genomic_DNA"/>
</dbReference>
<protein>
    <submittedName>
        <fullName evidence="2">Uncharacterized protein</fullName>
    </submittedName>
</protein>
<reference evidence="2 3" key="1">
    <citation type="journal article" date="2020" name="Nature">
        <title>Six reference-quality genomes reveal evolution of bat adaptations.</title>
        <authorList>
            <person name="Jebb D."/>
            <person name="Huang Z."/>
            <person name="Pippel M."/>
            <person name="Hughes G.M."/>
            <person name="Lavrichenko K."/>
            <person name="Devanna P."/>
            <person name="Winkler S."/>
            <person name="Jermiin L.S."/>
            <person name="Skirmuntt E.C."/>
            <person name="Katzourakis A."/>
            <person name="Burkitt-Gray L."/>
            <person name="Ray D.A."/>
            <person name="Sullivan K.A.M."/>
            <person name="Roscito J.G."/>
            <person name="Kirilenko B.M."/>
            <person name="Davalos L.M."/>
            <person name="Corthals A.P."/>
            <person name="Power M.L."/>
            <person name="Jones G."/>
            <person name="Ransome R.D."/>
            <person name="Dechmann D.K.N."/>
            <person name="Locatelli A.G."/>
            <person name="Puechmaille S.J."/>
            <person name="Fedrigo O."/>
            <person name="Jarvis E.D."/>
            <person name="Hiller M."/>
            <person name="Vernes S.C."/>
            <person name="Myers E.W."/>
            <person name="Teeling E.C."/>
        </authorList>
    </citation>
    <scope>NUCLEOTIDE SEQUENCE [LARGE SCALE GENOMIC DNA]</scope>
    <source>
        <strain evidence="2">MMolMol1</strain>
        <tissue evidence="2">Muscle</tissue>
    </source>
</reference>
<evidence type="ECO:0000313" key="3">
    <source>
        <dbReference type="Proteomes" id="UP000550707"/>
    </source>
</evidence>
<sequence>MSWREAVFLLAASPNGFNPLLPGRVRLVRRDPPCDCLVAAWPLRGEHETAHTFTGSRSECMDGPGEPEGPDGFSGPSSCGEEPGTSPEAPAAVPASAEEAPLSAPEDMCPASPGRPHSGHRTVSGSGASQKIPGPAPRPVSLQVLVLLPHRFPADIASFSDSPQVSSPRGMLWLHPADSATDAAMQQRLQRDAGARRESHGDELACVRQLGDKESRAPAPGVVMSASAS</sequence>
<comment type="caution">
    <text evidence="2">The sequence shown here is derived from an EMBL/GenBank/DDBJ whole genome shotgun (WGS) entry which is preliminary data.</text>
</comment>
<dbReference type="Proteomes" id="UP000550707">
    <property type="component" value="Unassembled WGS sequence"/>
</dbReference>
<organism evidence="2 3">
    <name type="scientific">Molossus molossus</name>
    <name type="common">Pallas' mastiff bat</name>
    <name type="synonym">Vespertilio molossus</name>
    <dbReference type="NCBI Taxonomy" id="27622"/>
    <lineage>
        <taxon>Eukaryota</taxon>
        <taxon>Metazoa</taxon>
        <taxon>Chordata</taxon>
        <taxon>Craniata</taxon>
        <taxon>Vertebrata</taxon>
        <taxon>Euteleostomi</taxon>
        <taxon>Mammalia</taxon>
        <taxon>Eutheria</taxon>
        <taxon>Laurasiatheria</taxon>
        <taxon>Chiroptera</taxon>
        <taxon>Yangochiroptera</taxon>
        <taxon>Molossidae</taxon>
        <taxon>Molossus</taxon>
    </lineage>
</organism>
<dbReference type="AlphaFoldDB" id="A0A7J8HBW1"/>
<feature type="compositionally biased region" description="Low complexity" evidence="1">
    <location>
        <begin position="86"/>
        <end position="106"/>
    </location>
</feature>
<feature type="region of interest" description="Disordered" evidence="1">
    <location>
        <begin position="207"/>
        <end position="229"/>
    </location>
</feature>
<evidence type="ECO:0000313" key="2">
    <source>
        <dbReference type="EMBL" id="KAF6469834.1"/>
    </source>
</evidence>
<feature type="compositionally biased region" description="Basic and acidic residues" evidence="1">
    <location>
        <begin position="207"/>
        <end position="216"/>
    </location>
</feature>
<accession>A0A7J8HBW1</accession>
<proteinExistence type="predicted"/>
<gene>
    <name evidence="2" type="ORF">HJG59_011191</name>
</gene>
<evidence type="ECO:0000256" key="1">
    <source>
        <dbReference type="SAM" id="MobiDB-lite"/>
    </source>
</evidence>